<accession>I2G3G8</accession>
<dbReference type="Proteomes" id="UP000006174">
    <property type="component" value="Unassembled WGS sequence"/>
</dbReference>
<protein>
    <recommendedName>
        <fullName evidence="3">Reverse transcriptase Ty1/copia-type domain-containing protein</fullName>
    </recommendedName>
</protein>
<dbReference type="STRING" id="1128400.I2G3G8"/>
<evidence type="ECO:0000313" key="2">
    <source>
        <dbReference type="Proteomes" id="UP000006174"/>
    </source>
</evidence>
<organism evidence="1 2">
    <name type="scientific">Ustilago hordei</name>
    <name type="common">Barley covered smut fungus</name>
    <dbReference type="NCBI Taxonomy" id="120017"/>
    <lineage>
        <taxon>Eukaryota</taxon>
        <taxon>Fungi</taxon>
        <taxon>Dikarya</taxon>
        <taxon>Basidiomycota</taxon>
        <taxon>Ustilaginomycotina</taxon>
        <taxon>Ustilaginomycetes</taxon>
        <taxon>Ustilaginales</taxon>
        <taxon>Ustilaginaceae</taxon>
        <taxon>Ustilago</taxon>
    </lineage>
</organism>
<dbReference type="AlphaFoldDB" id="I2G3G8"/>
<dbReference type="HOGENOM" id="CLU_001650_6_2_1"/>
<dbReference type="OMA" id="FKMESAT"/>
<dbReference type="OrthoDB" id="3344688at2759"/>
<comment type="caution">
    <text evidence="1">The sequence shown here is derived from an EMBL/GenBank/DDBJ whole genome shotgun (WGS) entry which is preliminary data.</text>
</comment>
<gene>
    <name evidence="1" type="ORF">UHOR_00037</name>
</gene>
<dbReference type="CDD" id="cd09272">
    <property type="entry name" value="RNase_HI_RT_Ty1"/>
    <property type="match status" value="1"/>
</dbReference>
<name>I2G3G8_USTHO</name>
<reference evidence="1 2" key="1">
    <citation type="journal article" date="2012" name="Plant Cell">
        <title>Genome comparison of barley and maize smut fungi reveals targeted loss of RNA silencing components and species-specific presence of transposable elements.</title>
        <authorList>
            <person name="Laurie J.D."/>
            <person name="Ali S."/>
            <person name="Linning R."/>
            <person name="Mannhaupt G."/>
            <person name="Wong P."/>
            <person name="Gueldener U."/>
            <person name="Muensterkoetter M."/>
            <person name="Moore R."/>
            <person name="Kahmann R."/>
            <person name="Bakkeren G."/>
            <person name="Schirawski J."/>
        </authorList>
    </citation>
    <scope>NUCLEOTIDE SEQUENCE [LARGE SCALE GENOMIC DNA]</scope>
    <source>
        <strain evidence="2">Uh4875-4</strain>
    </source>
</reference>
<dbReference type="PANTHER" id="PTHR11439:SF463">
    <property type="entry name" value="REVERSE TRANSCRIPTASE TY1_COPIA-TYPE DOMAIN-CONTAINING PROTEIN"/>
    <property type="match status" value="1"/>
</dbReference>
<keyword evidence="2" id="KW-1185">Reference proteome</keyword>
<dbReference type="eggNOG" id="KOG0017">
    <property type="taxonomic scope" value="Eukaryota"/>
</dbReference>
<evidence type="ECO:0008006" key="3">
    <source>
        <dbReference type="Google" id="ProtNLM"/>
    </source>
</evidence>
<sequence>MSKLTKEAMQAALHVIKYLNQTQNKVLQIGDQQLDGNIIETYTNANWASDPNMDQKSTSGLIVKLFGSVITWNSHIQKCVTSSTVEAKYIAASATIREALFHKHLLHSLGFGDHTPIVFTNNTSCIQVVKDPAMHSKLKHVNTKYDLICNHVQVGDISTRYVKTGKNIANFLTKLVPQELLAWTQKQLGMIDMGHLSCLIGKGHS</sequence>
<evidence type="ECO:0000313" key="1">
    <source>
        <dbReference type="EMBL" id="CCF53711.1"/>
    </source>
</evidence>
<dbReference type="EMBL" id="CAGI01000185">
    <property type="protein sequence ID" value="CCF53711.1"/>
    <property type="molecule type" value="Genomic_DNA"/>
</dbReference>
<proteinExistence type="predicted"/>
<dbReference type="PANTHER" id="PTHR11439">
    <property type="entry name" value="GAG-POL-RELATED RETROTRANSPOSON"/>
    <property type="match status" value="1"/>
</dbReference>